<dbReference type="SUPFAM" id="SSF46785">
    <property type="entry name" value="Winged helix' DNA-binding domain"/>
    <property type="match status" value="1"/>
</dbReference>
<dbReference type="SUPFAM" id="SSF54909">
    <property type="entry name" value="Dimeric alpha+beta barrel"/>
    <property type="match status" value="1"/>
</dbReference>
<keyword evidence="6" id="KW-1185">Reference proteome</keyword>
<dbReference type="Gene3D" id="1.10.10.10">
    <property type="entry name" value="Winged helix-like DNA-binding domain superfamily/Winged helix DNA-binding domain"/>
    <property type="match status" value="1"/>
</dbReference>
<dbReference type="PANTHER" id="PTHR30154">
    <property type="entry name" value="LEUCINE-RESPONSIVE REGULATORY PROTEIN"/>
    <property type="match status" value="1"/>
</dbReference>
<dbReference type="InterPro" id="IPR036390">
    <property type="entry name" value="WH_DNA-bd_sf"/>
</dbReference>
<dbReference type="SMART" id="SM00344">
    <property type="entry name" value="HTH_ASNC"/>
    <property type="match status" value="1"/>
</dbReference>
<dbReference type="InterPro" id="IPR011008">
    <property type="entry name" value="Dimeric_a/b-barrel"/>
</dbReference>
<feature type="domain" description="HTH asnC-type" evidence="4">
    <location>
        <begin position="14"/>
        <end position="75"/>
    </location>
</feature>
<dbReference type="RefSeq" id="WP_268901614.1">
    <property type="nucleotide sequence ID" value="NZ_JAKNQT010000002.1"/>
</dbReference>
<proteinExistence type="predicted"/>
<gene>
    <name evidence="5" type="ORF">L0635_08735</name>
</gene>
<accession>A0ABT4IU19</accession>
<dbReference type="EMBL" id="JAKNQU010000003">
    <property type="protein sequence ID" value="MCZ0927163.1"/>
    <property type="molecule type" value="Genomic_DNA"/>
</dbReference>
<dbReference type="Pfam" id="PF01037">
    <property type="entry name" value="AsnC_trans_reg"/>
    <property type="match status" value="1"/>
</dbReference>
<dbReference type="InterPro" id="IPR036388">
    <property type="entry name" value="WH-like_DNA-bd_sf"/>
</dbReference>
<evidence type="ECO:0000256" key="1">
    <source>
        <dbReference type="ARBA" id="ARBA00023015"/>
    </source>
</evidence>
<evidence type="ECO:0000313" key="6">
    <source>
        <dbReference type="Proteomes" id="UP001321125"/>
    </source>
</evidence>
<reference evidence="5 6" key="1">
    <citation type="submission" date="2022-02" db="EMBL/GenBank/DDBJ databases">
        <title>Study of halophilic communities from a Mexican lake.</title>
        <authorList>
            <person name="Hernandez-Soto L.M."/>
            <person name="Martinez-Abarca F."/>
            <person name="Ramirez-Saad H.C."/>
            <person name="Aguirre-Garrido J.F."/>
        </authorList>
    </citation>
    <scope>NUCLEOTIDE SEQUENCE [LARGE SCALE GENOMIC DNA]</scope>
    <source>
        <strain evidence="5 6">Hjan13</strain>
    </source>
</reference>
<dbReference type="Proteomes" id="UP001321125">
    <property type="component" value="Unassembled WGS sequence"/>
</dbReference>
<dbReference type="PROSITE" id="PS50956">
    <property type="entry name" value="HTH_ASNC_2"/>
    <property type="match status" value="1"/>
</dbReference>
<evidence type="ECO:0000313" key="5">
    <source>
        <dbReference type="EMBL" id="MCZ0927163.1"/>
    </source>
</evidence>
<organism evidence="5 6">
    <name type="scientific">Vreelandella janggokensis</name>
    <dbReference type="NCBI Taxonomy" id="370767"/>
    <lineage>
        <taxon>Bacteria</taxon>
        <taxon>Pseudomonadati</taxon>
        <taxon>Pseudomonadota</taxon>
        <taxon>Gammaproteobacteria</taxon>
        <taxon>Oceanospirillales</taxon>
        <taxon>Halomonadaceae</taxon>
        <taxon>Vreelandella</taxon>
    </lineage>
</organism>
<dbReference type="PANTHER" id="PTHR30154:SF34">
    <property type="entry name" value="TRANSCRIPTIONAL REGULATOR AZLB"/>
    <property type="match status" value="1"/>
</dbReference>
<dbReference type="Gene3D" id="3.30.70.920">
    <property type="match status" value="1"/>
</dbReference>
<protein>
    <submittedName>
        <fullName evidence="5">Lrp/AsnC family transcriptional regulator</fullName>
    </submittedName>
</protein>
<evidence type="ECO:0000256" key="3">
    <source>
        <dbReference type="ARBA" id="ARBA00023163"/>
    </source>
</evidence>
<dbReference type="InterPro" id="IPR000485">
    <property type="entry name" value="AsnC-type_HTH_dom"/>
</dbReference>
<keyword evidence="3" id="KW-0804">Transcription</keyword>
<name>A0ABT4IU19_9GAMM</name>
<dbReference type="Pfam" id="PF13404">
    <property type="entry name" value="HTH_AsnC-type"/>
    <property type="match status" value="1"/>
</dbReference>
<comment type="caution">
    <text evidence="5">The sequence shown here is derived from an EMBL/GenBank/DDBJ whole genome shotgun (WGS) entry which is preliminary data.</text>
</comment>
<sequence length="163" mass="18521">MSDQTAGERPAEPLDDFDRRILAIYQHDTRVTGESIGQAVGLSAAAVQRRLKRLRARGVIVQEEARLDAKALGLPITCIVGIDLDYERNQHVDEFKQRMREHPNVQQCYYVTGDLDFVLVVVTRTLQEYEDFTREALMEHPNVRSFTTLVSMDTVKAGYALPL</sequence>
<evidence type="ECO:0000259" key="4">
    <source>
        <dbReference type="PROSITE" id="PS50956"/>
    </source>
</evidence>
<keyword evidence="2" id="KW-0238">DNA-binding</keyword>
<evidence type="ECO:0000256" key="2">
    <source>
        <dbReference type="ARBA" id="ARBA00023125"/>
    </source>
</evidence>
<dbReference type="InterPro" id="IPR019888">
    <property type="entry name" value="Tscrpt_reg_AsnC-like"/>
</dbReference>
<dbReference type="InterPro" id="IPR019887">
    <property type="entry name" value="Tscrpt_reg_AsnC/Lrp_C"/>
</dbReference>
<dbReference type="PRINTS" id="PR00033">
    <property type="entry name" value="HTHASNC"/>
</dbReference>
<keyword evidence="1" id="KW-0805">Transcription regulation</keyword>